<evidence type="ECO:0000259" key="12">
    <source>
        <dbReference type="Pfam" id="PF25989"/>
    </source>
</evidence>
<dbReference type="Proteomes" id="UP000326611">
    <property type="component" value="Unassembled WGS sequence"/>
</dbReference>
<evidence type="ECO:0000259" key="9">
    <source>
        <dbReference type="Pfam" id="PF25876"/>
    </source>
</evidence>
<feature type="domain" description="Multidrug resistance protein MdtA-like barrel-sandwich hybrid" evidence="10">
    <location>
        <begin position="71"/>
        <end position="210"/>
    </location>
</feature>
<dbReference type="PANTHER" id="PTHR30469:SF12">
    <property type="entry name" value="MULTIDRUG RESISTANCE PROTEIN MDTA"/>
    <property type="match status" value="1"/>
</dbReference>
<evidence type="ECO:0000256" key="8">
    <source>
        <dbReference type="SAM" id="Phobius"/>
    </source>
</evidence>
<name>A0A5E7TIM8_PSEFL</name>
<dbReference type="Gene3D" id="2.40.420.20">
    <property type="match status" value="1"/>
</dbReference>
<dbReference type="GO" id="GO:0015562">
    <property type="term" value="F:efflux transmembrane transporter activity"/>
    <property type="evidence" value="ECO:0007669"/>
    <property type="project" value="TreeGrafter"/>
</dbReference>
<dbReference type="EMBL" id="CABVIY010000005">
    <property type="protein sequence ID" value="VVP98209.1"/>
    <property type="molecule type" value="Genomic_DNA"/>
</dbReference>
<dbReference type="Pfam" id="PF25944">
    <property type="entry name" value="Beta-barrel_RND"/>
    <property type="match status" value="1"/>
</dbReference>
<dbReference type="NCBIfam" id="TIGR01730">
    <property type="entry name" value="RND_mfp"/>
    <property type="match status" value="1"/>
</dbReference>
<keyword evidence="8" id="KW-1133">Transmembrane helix</keyword>
<feature type="domain" description="Multidrug resistance protein MdtA-like beta-barrel" evidence="11">
    <location>
        <begin position="218"/>
        <end position="303"/>
    </location>
</feature>
<dbReference type="InterPro" id="IPR058625">
    <property type="entry name" value="MdtA-like_BSH"/>
</dbReference>
<dbReference type="InterPro" id="IPR058637">
    <property type="entry name" value="YknX-like_C"/>
</dbReference>
<evidence type="ECO:0000313" key="14">
    <source>
        <dbReference type="Proteomes" id="UP000326611"/>
    </source>
</evidence>
<protein>
    <submittedName>
        <fullName evidence="13">Multidrug resistance protein MdtA</fullName>
    </submittedName>
</protein>
<evidence type="ECO:0000256" key="7">
    <source>
        <dbReference type="ARBA" id="ARBA00023136"/>
    </source>
</evidence>
<dbReference type="Gene3D" id="1.10.287.470">
    <property type="entry name" value="Helix hairpin bin"/>
    <property type="match status" value="1"/>
</dbReference>
<feature type="transmembrane region" description="Helical" evidence="8">
    <location>
        <begin position="12"/>
        <end position="31"/>
    </location>
</feature>
<gene>
    <name evidence="13" type="primary">mdtA_3</name>
    <name evidence="13" type="ORF">PS918_03905</name>
</gene>
<accession>A0A5E7TIM8</accession>
<evidence type="ECO:0000313" key="13">
    <source>
        <dbReference type="EMBL" id="VVP98209.1"/>
    </source>
</evidence>
<dbReference type="Gene3D" id="2.40.30.170">
    <property type="match status" value="1"/>
</dbReference>
<feature type="domain" description="Multidrug resistance protein MdtA-like alpha-helical hairpin" evidence="9">
    <location>
        <begin position="112"/>
        <end position="181"/>
    </location>
</feature>
<evidence type="ECO:0000256" key="1">
    <source>
        <dbReference type="ARBA" id="ARBA00004533"/>
    </source>
</evidence>
<dbReference type="Pfam" id="PF25989">
    <property type="entry name" value="YknX_C"/>
    <property type="match status" value="1"/>
</dbReference>
<dbReference type="InterPro" id="IPR006143">
    <property type="entry name" value="RND_pump_MFP"/>
</dbReference>
<dbReference type="Pfam" id="PF25917">
    <property type="entry name" value="BSH_RND"/>
    <property type="match status" value="1"/>
</dbReference>
<organism evidence="13 14">
    <name type="scientific">Pseudomonas fluorescens</name>
    <dbReference type="NCBI Taxonomy" id="294"/>
    <lineage>
        <taxon>Bacteria</taxon>
        <taxon>Pseudomonadati</taxon>
        <taxon>Pseudomonadota</taxon>
        <taxon>Gammaproteobacteria</taxon>
        <taxon>Pseudomonadales</taxon>
        <taxon>Pseudomonadaceae</taxon>
        <taxon>Pseudomonas</taxon>
    </lineage>
</organism>
<keyword evidence="8" id="KW-0812">Transmembrane</keyword>
<evidence type="ECO:0000256" key="2">
    <source>
        <dbReference type="ARBA" id="ARBA00004635"/>
    </source>
</evidence>
<dbReference type="PANTHER" id="PTHR30469">
    <property type="entry name" value="MULTIDRUG RESISTANCE PROTEIN MDTA"/>
    <property type="match status" value="1"/>
</dbReference>
<dbReference type="SUPFAM" id="SSF111369">
    <property type="entry name" value="HlyD-like secretion proteins"/>
    <property type="match status" value="1"/>
</dbReference>
<evidence type="ECO:0000259" key="11">
    <source>
        <dbReference type="Pfam" id="PF25944"/>
    </source>
</evidence>
<proteinExistence type="inferred from homology"/>
<evidence type="ECO:0000256" key="6">
    <source>
        <dbReference type="ARBA" id="ARBA00023054"/>
    </source>
</evidence>
<keyword evidence="5" id="KW-0997">Cell inner membrane</keyword>
<keyword evidence="7 8" id="KW-0472">Membrane</keyword>
<dbReference type="AlphaFoldDB" id="A0A5E7TIM8"/>
<evidence type="ECO:0000256" key="3">
    <source>
        <dbReference type="ARBA" id="ARBA00009477"/>
    </source>
</evidence>
<dbReference type="Pfam" id="PF25876">
    <property type="entry name" value="HH_MFP_RND"/>
    <property type="match status" value="1"/>
</dbReference>
<dbReference type="RefSeq" id="WP_224790507.1">
    <property type="nucleotide sequence ID" value="NZ_CABVIY010000005.1"/>
</dbReference>
<dbReference type="Gene3D" id="2.40.50.100">
    <property type="match status" value="1"/>
</dbReference>
<reference evidence="13 14" key="1">
    <citation type="submission" date="2019-09" db="EMBL/GenBank/DDBJ databases">
        <authorList>
            <person name="Chandra G."/>
            <person name="Truman W A."/>
        </authorList>
    </citation>
    <scope>NUCLEOTIDE SEQUENCE [LARGE SCALE GENOMIC DNA]</scope>
    <source>
        <strain evidence="13">PS918</strain>
    </source>
</reference>
<feature type="domain" description="YknX-like C-terminal permuted SH3-like" evidence="12">
    <location>
        <begin position="308"/>
        <end position="374"/>
    </location>
</feature>
<comment type="subcellular location">
    <subcellularLocation>
        <location evidence="1">Cell inner membrane</location>
    </subcellularLocation>
    <subcellularLocation>
        <location evidence="2">Membrane</location>
        <topology evidence="2">Lipid-anchor</topology>
    </subcellularLocation>
</comment>
<dbReference type="InterPro" id="IPR058624">
    <property type="entry name" value="MdtA-like_HH"/>
</dbReference>
<comment type="similarity">
    <text evidence="3">Belongs to the membrane fusion protein (MFP) (TC 8.A.1) family.</text>
</comment>
<evidence type="ECO:0000256" key="5">
    <source>
        <dbReference type="ARBA" id="ARBA00022519"/>
    </source>
</evidence>
<dbReference type="GO" id="GO:1990281">
    <property type="term" value="C:efflux pump complex"/>
    <property type="evidence" value="ECO:0007669"/>
    <property type="project" value="TreeGrafter"/>
</dbReference>
<sequence length="391" mass="41623">MPPYKVRRTLISISLSLCTLAIVGGMTYWLWPGATAATPATAPAVPVTAVEIGRQDVPILINAMGNVRSQRSVDVRPQVDGLLVEFPVSEGQLVKKGDLLARIDDRAIVAALERAQAQQAVAQAQLASAHVDLRRYRALASTQAVSAQTLDQQTHLVAQLQATLKSEQATVAATQVQLSHTRIHAPSDGRIGIRNLHAGNYVRTSDAQALFSLVQLDPIGIDIALPQARLPQLQALMASADRSSVVLRAYSGDGGSLLGEGHLDLIDNRVSGATGTVRIKGTVANAQGRLWPDQSIVVSLQAGMMRDVLVVPQRAIRQGANDTFVWRISDGKAFPQPVDVAYTDAEIAVVEGIQAGDRIVTDGYSRLRPGTAVNILQAKDAAMPVASRSTP</sequence>
<keyword evidence="4" id="KW-1003">Cell membrane</keyword>
<dbReference type="InterPro" id="IPR058626">
    <property type="entry name" value="MdtA-like_b-barrel"/>
</dbReference>
<evidence type="ECO:0000256" key="4">
    <source>
        <dbReference type="ARBA" id="ARBA00022475"/>
    </source>
</evidence>
<keyword evidence="6" id="KW-0175">Coiled coil</keyword>
<evidence type="ECO:0000259" key="10">
    <source>
        <dbReference type="Pfam" id="PF25917"/>
    </source>
</evidence>